<gene>
    <name evidence="9" type="ORF">SAMN05421773_104171</name>
</gene>
<evidence type="ECO:0000256" key="1">
    <source>
        <dbReference type="ARBA" id="ARBA00001954"/>
    </source>
</evidence>
<dbReference type="SUPFAM" id="SSF51197">
    <property type="entry name" value="Clavaminate synthase-like"/>
    <property type="match status" value="1"/>
</dbReference>
<protein>
    <submittedName>
        <fullName evidence="9">L-asparagine oxygenase</fullName>
    </submittedName>
</protein>
<evidence type="ECO:0000256" key="6">
    <source>
        <dbReference type="ARBA" id="ARBA00023194"/>
    </source>
</evidence>
<dbReference type="RefSeq" id="WP_425443828.1">
    <property type="nucleotide sequence ID" value="NZ_FOLM01000004.1"/>
</dbReference>
<dbReference type="EMBL" id="FOLM01000004">
    <property type="protein sequence ID" value="SFC58273.1"/>
    <property type="molecule type" value="Genomic_DNA"/>
</dbReference>
<dbReference type="Pfam" id="PF02668">
    <property type="entry name" value="TauD"/>
    <property type="match status" value="1"/>
</dbReference>
<keyword evidence="3 7" id="KW-0479">Metal-binding</keyword>
<evidence type="ECO:0000313" key="9">
    <source>
        <dbReference type="EMBL" id="SFC58273.1"/>
    </source>
</evidence>
<dbReference type="STRING" id="910347.SAMN05421773_104171"/>
<evidence type="ECO:0000259" key="8">
    <source>
        <dbReference type="Pfam" id="PF02668"/>
    </source>
</evidence>
<keyword evidence="6" id="KW-0045">Antibiotic biosynthesis</keyword>
<dbReference type="GO" id="GO:0016491">
    <property type="term" value="F:oxidoreductase activity"/>
    <property type="evidence" value="ECO:0007669"/>
    <property type="project" value="UniProtKB-KW"/>
</dbReference>
<keyword evidence="5 7" id="KW-0408">Iron</keyword>
<dbReference type="PIRSF" id="PIRSF019543">
    <property type="entry name" value="Clavaminate_syn"/>
    <property type="match status" value="1"/>
</dbReference>
<evidence type="ECO:0000256" key="7">
    <source>
        <dbReference type="PIRSR" id="PIRSR019543-2"/>
    </source>
</evidence>
<reference evidence="9 10" key="1">
    <citation type="submission" date="2016-10" db="EMBL/GenBank/DDBJ databases">
        <authorList>
            <person name="de Groot N.N."/>
        </authorList>
    </citation>
    <scope>NUCLEOTIDE SEQUENCE [LARGE SCALE GENOMIC DNA]</scope>
    <source>
        <strain evidence="9 10">CGMCC 4.5739</strain>
    </source>
</reference>
<dbReference type="GO" id="GO:0005506">
    <property type="term" value="F:iron ion binding"/>
    <property type="evidence" value="ECO:0007669"/>
    <property type="project" value="InterPro"/>
</dbReference>
<dbReference type="Gene3D" id="3.60.130.10">
    <property type="entry name" value="Clavaminate synthase-like"/>
    <property type="match status" value="1"/>
</dbReference>
<evidence type="ECO:0000256" key="3">
    <source>
        <dbReference type="ARBA" id="ARBA00022723"/>
    </source>
</evidence>
<keyword evidence="10" id="KW-1185">Reference proteome</keyword>
<feature type="binding site" evidence="7">
    <location>
        <position position="162"/>
    </location>
    <ligand>
        <name>Fe cation</name>
        <dbReference type="ChEBI" id="CHEBI:24875"/>
    </ligand>
</feature>
<accession>A0A1I1KJF0</accession>
<evidence type="ECO:0000313" key="10">
    <source>
        <dbReference type="Proteomes" id="UP000199207"/>
    </source>
</evidence>
<dbReference type="GO" id="GO:0017000">
    <property type="term" value="P:antibiotic biosynthetic process"/>
    <property type="evidence" value="ECO:0007669"/>
    <property type="project" value="UniProtKB-KW"/>
</dbReference>
<name>A0A1I1KJF0_9ACTN</name>
<keyword evidence="4" id="KW-0560">Oxidoreductase</keyword>
<dbReference type="AlphaFoldDB" id="A0A1I1KJF0"/>
<dbReference type="PANTHER" id="PTHR10696:SF56">
    <property type="entry name" value="TAUD_TFDA-LIKE DOMAIN-CONTAINING PROTEIN"/>
    <property type="match status" value="1"/>
</dbReference>
<proteinExistence type="inferred from homology"/>
<feature type="binding site" evidence="7">
    <location>
        <position position="164"/>
    </location>
    <ligand>
        <name>Fe cation</name>
        <dbReference type="ChEBI" id="CHEBI:24875"/>
    </ligand>
</feature>
<feature type="domain" description="TauD/TfdA-like" evidence="8">
    <location>
        <begin position="124"/>
        <end position="311"/>
    </location>
</feature>
<comment type="cofactor">
    <cofactor evidence="1">
        <name>Fe(2+)</name>
        <dbReference type="ChEBI" id="CHEBI:29033"/>
    </cofactor>
</comment>
<dbReference type="InterPro" id="IPR014503">
    <property type="entry name" value="Clavaminate_syn-like"/>
</dbReference>
<evidence type="ECO:0000256" key="4">
    <source>
        <dbReference type="ARBA" id="ARBA00023002"/>
    </source>
</evidence>
<organism evidence="9 10">
    <name type="scientific">Streptomyces aidingensis</name>
    <dbReference type="NCBI Taxonomy" id="910347"/>
    <lineage>
        <taxon>Bacteria</taxon>
        <taxon>Bacillati</taxon>
        <taxon>Actinomycetota</taxon>
        <taxon>Actinomycetes</taxon>
        <taxon>Kitasatosporales</taxon>
        <taxon>Streptomycetaceae</taxon>
        <taxon>Streptomyces</taxon>
    </lineage>
</organism>
<dbReference type="InterPro" id="IPR003819">
    <property type="entry name" value="TauD/TfdA-like"/>
</dbReference>
<dbReference type="PANTHER" id="PTHR10696">
    <property type="entry name" value="GAMMA-BUTYROBETAINE HYDROXYLASE-RELATED"/>
    <property type="match status" value="1"/>
</dbReference>
<dbReference type="InterPro" id="IPR042098">
    <property type="entry name" value="TauD-like_sf"/>
</dbReference>
<feature type="binding site" evidence="7">
    <location>
        <position position="292"/>
    </location>
    <ligand>
        <name>Fe cation</name>
        <dbReference type="ChEBI" id="CHEBI:24875"/>
    </ligand>
</feature>
<sequence>MDVTAGPATETDAPARDRMRIGLTPQEATGIAALAERLSRTEPGAVDHPDWIAAARTASCELPVRLLQAVRAYRNDPGADGLLLISGLPISGETLPPTPNAPGSVEPAATGPAAIAMLIGIQLGEIIAYRDEKGGALVQNVVPVPALESSQSNGGSVSLEFHTENAFHPNRPDYVGLLCLRPAREGVGTHIASIRRALPLLAERDIAVLREPRFMTAAPPSFNSLGCSSLHPVLSGDPGDPDIRVDFHATSARDEEGARALEGLRSALESVRSAPELGTGEMAFLDNRLVVHGRGAFTPRYDGSDRWLHRVFVHLDNRRNRDRRSGGGAVLV</sequence>
<evidence type="ECO:0000256" key="5">
    <source>
        <dbReference type="ARBA" id="ARBA00023004"/>
    </source>
</evidence>
<dbReference type="InterPro" id="IPR050411">
    <property type="entry name" value="AlphaKG_dependent_hydroxylases"/>
</dbReference>
<dbReference type="Proteomes" id="UP000199207">
    <property type="component" value="Unassembled WGS sequence"/>
</dbReference>
<evidence type="ECO:0000256" key="2">
    <source>
        <dbReference type="ARBA" id="ARBA00008425"/>
    </source>
</evidence>
<comment type="similarity">
    <text evidence="2">Belongs to the clavaminate synthase family.</text>
</comment>